<dbReference type="EMBL" id="JBHLUD010000008">
    <property type="protein sequence ID" value="MFC0544851.1"/>
    <property type="molecule type" value="Genomic_DNA"/>
</dbReference>
<comment type="caution">
    <text evidence="1">The sequence shown here is derived from an EMBL/GenBank/DDBJ whole genome shotgun (WGS) entry which is preliminary data.</text>
</comment>
<accession>A0ABV6MWZ9</accession>
<reference evidence="1 2" key="1">
    <citation type="submission" date="2024-09" db="EMBL/GenBank/DDBJ databases">
        <authorList>
            <person name="Sun Q."/>
            <person name="Mori K."/>
        </authorList>
    </citation>
    <scope>NUCLEOTIDE SEQUENCE [LARGE SCALE GENOMIC DNA]</scope>
    <source>
        <strain evidence="1 2">TBRC 1432</strain>
    </source>
</reference>
<organism evidence="1 2">
    <name type="scientific">Kutzneria chonburiensis</name>
    <dbReference type="NCBI Taxonomy" id="1483604"/>
    <lineage>
        <taxon>Bacteria</taxon>
        <taxon>Bacillati</taxon>
        <taxon>Actinomycetota</taxon>
        <taxon>Actinomycetes</taxon>
        <taxon>Pseudonocardiales</taxon>
        <taxon>Pseudonocardiaceae</taxon>
        <taxon>Kutzneria</taxon>
    </lineage>
</organism>
<dbReference type="Proteomes" id="UP001589810">
    <property type="component" value="Unassembled WGS sequence"/>
</dbReference>
<keyword evidence="2" id="KW-1185">Reference proteome</keyword>
<gene>
    <name evidence="1" type="ORF">ACFFH7_25330</name>
</gene>
<protein>
    <submittedName>
        <fullName evidence="1">Nif11-like leader peptide family natural product</fullName>
    </submittedName>
</protein>
<proteinExistence type="predicted"/>
<name>A0ABV6MWZ9_9PSEU</name>
<dbReference type="RefSeq" id="WP_273936417.1">
    <property type="nucleotide sequence ID" value="NZ_CP097263.1"/>
</dbReference>
<evidence type="ECO:0000313" key="2">
    <source>
        <dbReference type="Proteomes" id="UP001589810"/>
    </source>
</evidence>
<evidence type="ECO:0000313" key="1">
    <source>
        <dbReference type="EMBL" id="MFC0544851.1"/>
    </source>
</evidence>
<sequence>MTDNVIEFLRTVAGRPGVLDSLKARSKHEVLAAAAGFGLPFSENDFNTLVWDLEMRLAQERGEQFDSTFPLWHVMWGKTYLEYVVVDLIPSLEEKNLI</sequence>